<dbReference type="Gene3D" id="1.10.3720.10">
    <property type="entry name" value="MetI-like"/>
    <property type="match status" value="1"/>
</dbReference>
<evidence type="ECO:0000256" key="2">
    <source>
        <dbReference type="ARBA" id="ARBA00022448"/>
    </source>
</evidence>
<evidence type="ECO:0000256" key="4">
    <source>
        <dbReference type="ARBA" id="ARBA00022692"/>
    </source>
</evidence>
<dbReference type="GO" id="GO:0055085">
    <property type="term" value="P:transmembrane transport"/>
    <property type="evidence" value="ECO:0007669"/>
    <property type="project" value="InterPro"/>
</dbReference>
<dbReference type="PANTHER" id="PTHR43386">
    <property type="entry name" value="OLIGOPEPTIDE TRANSPORT SYSTEM PERMEASE PROTEIN APPC"/>
    <property type="match status" value="1"/>
</dbReference>
<comment type="caution">
    <text evidence="9">The sequence shown here is derived from an EMBL/GenBank/DDBJ whole genome shotgun (WGS) entry which is preliminary data.</text>
</comment>
<keyword evidence="3" id="KW-1003">Cell membrane</keyword>
<evidence type="ECO:0000256" key="1">
    <source>
        <dbReference type="ARBA" id="ARBA00004651"/>
    </source>
</evidence>
<proteinExistence type="predicted"/>
<dbReference type="InterPro" id="IPR000515">
    <property type="entry name" value="MetI-like"/>
</dbReference>
<dbReference type="PANTHER" id="PTHR43386:SF1">
    <property type="entry name" value="D,D-DIPEPTIDE TRANSPORT SYSTEM PERMEASE PROTEIN DDPC-RELATED"/>
    <property type="match status" value="1"/>
</dbReference>
<dbReference type="AlphaFoldDB" id="X1AYP9"/>
<keyword evidence="2" id="KW-0813">Transport</keyword>
<evidence type="ECO:0000256" key="7">
    <source>
        <dbReference type="SAM" id="Phobius"/>
    </source>
</evidence>
<feature type="domain" description="ABC transmembrane type-1" evidence="8">
    <location>
        <begin position="55"/>
        <end position="245"/>
    </location>
</feature>
<evidence type="ECO:0000256" key="3">
    <source>
        <dbReference type="ARBA" id="ARBA00022475"/>
    </source>
</evidence>
<comment type="subcellular location">
    <subcellularLocation>
        <location evidence="1">Cell membrane</location>
        <topology evidence="1">Multi-pass membrane protein</topology>
    </subcellularLocation>
</comment>
<evidence type="ECO:0000259" key="8">
    <source>
        <dbReference type="PROSITE" id="PS50928"/>
    </source>
</evidence>
<dbReference type="SUPFAM" id="SSF161098">
    <property type="entry name" value="MetI-like"/>
    <property type="match status" value="1"/>
</dbReference>
<protein>
    <recommendedName>
        <fullName evidence="8">ABC transmembrane type-1 domain-containing protein</fullName>
    </recommendedName>
</protein>
<sequence length="257" mass="28639">MFLGIVIVSILAPWFSPYDPLEVDLSQRLESPNAIHFFGTDFWGRDIFSRIIFGGRCSLSISVASIGVSMILGLFFGLIAGYYSEAKISKLILWITDIIMSFPMIILGAMVAMIFGPGILNTMLAIAIAFWPRFVRITRASVLSVKEEVYITAAKSIGMSDFRIFRVHLLPNISSSVIVMAVIWMSDAITMEVALSFIGLGVPPPTASWGTVLQDNLRYFLMEPYAVIWPCIAIAWTVQALNLIGDRFRDILDPKMR</sequence>
<accession>X1AYP9</accession>
<feature type="transmembrane region" description="Helical" evidence="7">
    <location>
        <begin position="169"/>
        <end position="186"/>
    </location>
</feature>
<name>X1AYP9_9ZZZZ</name>
<dbReference type="EMBL" id="BART01000688">
    <property type="protein sequence ID" value="GAG74297.1"/>
    <property type="molecule type" value="Genomic_DNA"/>
</dbReference>
<feature type="transmembrane region" description="Helical" evidence="7">
    <location>
        <begin position="59"/>
        <end position="79"/>
    </location>
</feature>
<keyword evidence="5 7" id="KW-1133">Transmembrane helix</keyword>
<keyword evidence="4 7" id="KW-0812">Transmembrane</keyword>
<dbReference type="InterPro" id="IPR050366">
    <property type="entry name" value="BP-dependent_transpt_permease"/>
</dbReference>
<organism evidence="9">
    <name type="scientific">marine sediment metagenome</name>
    <dbReference type="NCBI Taxonomy" id="412755"/>
    <lineage>
        <taxon>unclassified sequences</taxon>
        <taxon>metagenomes</taxon>
        <taxon>ecological metagenomes</taxon>
    </lineage>
</organism>
<evidence type="ECO:0000256" key="5">
    <source>
        <dbReference type="ARBA" id="ARBA00022989"/>
    </source>
</evidence>
<reference evidence="9" key="1">
    <citation type="journal article" date="2014" name="Front. Microbiol.">
        <title>High frequency of phylogenetically diverse reductive dehalogenase-homologous genes in deep subseafloor sedimentary metagenomes.</title>
        <authorList>
            <person name="Kawai M."/>
            <person name="Futagami T."/>
            <person name="Toyoda A."/>
            <person name="Takaki Y."/>
            <person name="Nishi S."/>
            <person name="Hori S."/>
            <person name="Arai W."/>
            <person name="Tsubouchi T."/>
            <person name="Morono Y."/>
            <person name="Uchiyama I."/>
            <person name="Ito T."/>
            <person name="Fujiyama A."/>
            <person name="Inagaki F."/>
            <person name="Takami H."/>
        </authorList>
    </citation>
    <scope>NUCLEOTIDE SEQUENCE</scope>
    <source>
        <strain evidence="9">Expedition CK06-06</strain>
    </source>
</reference>
<dbReference type="Pfam" id="PF00528">
    <property type="entry name" value="BPD_transp_1"/>
    <property type="match status" value="1"/>
</dbReference>
<feature type="transmembrane region" description="Helical" evidence="7">
    <location>
        <begin position="226"/>
        <end position="245"/>
    </location>
</feature>
<dbReference type="CDD" id="cd06261">
    <property type="entry name" value="TM_PBP2"/>
    <property type="match status" value="1"/>
</dbReference>
<keyword evidence="6 7" id="KW-0472">Membrane</keyword>
<dbReference type="InterPro" id="IPR035906">
    <property type="entry name" value="MetI-like_sf"/>
</dbReference>
<feature type="transmembrane region" description="Helical" evidence="7">
    <location>
        <begin position="91"/>
        <end position="112"/>
    </location>
</feature>
<gene>
    <name evidence="9" type="ORF">S01H4_02964</name>
</gene>
<dbReference type="PROSITE" id="PS50928">
    <property type="entry name" value="ABC_TM1"/>
    <property type="match status" value="1"/>
</dbReference>
<dbReference type="GO" id="GO:0005886">
    <property type="term" value="C:plasma membrane"/>
    <property type="evidence" value="ECO:0007669"/>
    <property type="project" value="UniProtKB-SubCell"/>
</dbReference>
<evidence type="ECO:0000313" key="9">
    <source>
        <dbReference type="EMBL" id="GAG74297.1"/>
    </source>
</evidence>
<evidence type="ECO:0000256" key="6">
    <source>
        <dbReference type="ARBA" id="ARBA00023136"/>
    </source>
</evidence>